<accession>A0A543NLS3</accession>
<protein>
    <recommendedName>
        <fullName evidence="3">Tetratricopeptide repeat protein</fullName>
    </recommendedName>
</protein>
<dbReference type="Gene3D" id="3.40.50.300">
    <property type="entry name" value="P-loop containing nucleotide triphosphate hydrolases"/>
    <property type="match status" value="1"/>
</dbReference>
<dbReference type="SUPFAM" id="SSF48452">
    <property type="entry name" value="TPR-like"/>
    <property type="match status" value="1"/>
</dbReference>
<reference evidence="1 2" key="1">
    <citation type="submission" date="2019-06" db="EMBL/GenBank/DDBJ databases">
        <title>Sequencing the genomes of 1000 actinobacteria strains.</title>
        <authorList>
            <person name="Klenk H.-P."/>
        </authorList>
    </citation>
    <scope>NUCLEOTIDE SEQUENCE [LARGE SCALE GENOMIC DNA]</scope>
    <source>
        <strain evidence="1 2">DSM 45015</strain>
    </source>
</reference>
<comment type="caution">
    <text evidence="1">The sequence shown here is derived from an EMBL/GenBank/DDBJ whole genome shotgun (WGS) entry which is preliminary data.</text>
</comment>
<dbReference type="SUPFAM" id="SSF52540">
    <property type="entry name" value="P-loop containing nucleoside triphosphate hydrolases"/>
    <property type="match status" value="1"/>
</dbReference>
<dbReference type="PANTHER" id="PTHR47691:SF3">
    <property type="entry name" value="HTH-TYPE TRANSCRIPTIONAL REGULATOR RV0890C-RELATED"/>
    <property type="match status" value="1"/>
</dbReference>
<evidence type="ECO:0000313" key="1">
    <source>
        <dbReference type="EMBL" id="TQN32781.1"/>
    </source>
</evidence>
<dbReference type="EMBL" id="VFQC01000001">
    <property type="protein sequence ID" value="TQN32781.1"/>
    <property type="molecule type" value="Genomic_DNA"/>
</dbReference>
<dbReference type="InterPro" id="IPR027417">
    <property type="entry name" value="P-loop_NTPase"/>
</dbReference>
<gene>
    <name evidence="1" type="ORF">FHX37_2764</name>
</gene>
<evidence type="ECO:0008006" key="3">
    <source>
        <dbReference type="Google" id="ProtNLM"/>
    </source>
</evidence>
<sequence>MHNEHHGDARNLTQARDVTVNLAPPEPPAPPWQIAPYVLKFVDRKHPLGRLSELVRDGERTGRGQVAFVAGPAGVGKSALLVAFALEERQRFPGGALYADLDEHRRRGGLDRSAVLANFLWALGMDSSAIPASASGRAEAFTRLTTDRRVLVAVENVRAEEEVHAFAPGPGANTLVATGRRMLPGVPESGMEVLHLTGLDAQDGQALLAEFGPVAGKVMAAPEDTRRLVALCGGLPPALRMVAGYLQENTAARVPDVLRRLENSGDPVGGIDELAGTRRLRAVCDMAYSLLGPNGAELYSALGGFGPDDFPEGLAEAVLGSPEAGREALDELCRSFLVHRTEADSSRAQRKRFTFVGMAAHDARNRAVDHARHSGPSGTRRRVVDWYRRELAHADRAVYGERLRAARLLATDGAAAAGENPFATPQEGLAELAALAPAVPAVVDTALEEGMTGEAVEIVESLWPLVHERKHYAVGATALERVTSYARGNALPAGVVARLRIYRARIHIELGELTPAGELLREARRELEDDTRLRLDLAVAREGAALLSQARGDPGEAVAELRRARDLHREAGNPRGVALQSYQAAEALLDAGDTAAARRELDGAMELVRTWFNENPDAPQRDVSGWRLLRVRMRLCLARVLMSLEEDEHAETEAATAMRNFSEAGYHVREAQAQRVLADLAGRRGEHGMRAGFLRRARDLYAAHRMPQADEVDRLLNAEGE</sequence>
<proteinExistence type="predicted"/>
<evidence type="ECO:0000313" key="2">
    <source>
        <dbReference type="Proteomes" id="UP000317422"/>
    </source>
</evidence>
<dbReference type="AlphaFoldDB" id="A0A543NLS3"/>
<keyword evidence="2" id="KW-1185">Reference proteome</keyword>
<name>A0A543NLS3_9ACTN</name>
<dbReference type="Gene3D" id="1.25.40.10">
    <property type="entry name" value="Tetratricopeptide repeat domain"/>
    <property type="match status" value="1"/>
</dbReference>
<organism evidence="1 2">
    <name type="scientific">Haloactinospora alba</name>
    <dbReference type="NCBI Taxonomy" id="405555"/>
    <lineage>
        <taxon>Bacteria</taxon>
        <taxon>Bacillati</taxon>
        <taxon>Actinomycetota</taxon>
        <taxon>Actinomycetes</taxon>
        <taxon>Streptosporangiales</taxon>
        <taxon>Nocardiopsidaceae</taxon>
        <taxon>Haloactinospora</taxon>
    </lineage>
</organism>
<dbReference type="InterPro" id="IPR011990">
    <property type="entry name" value="TPR-like_helical_dom_sf"/>
</dbReference>
<dbReference type="Proteomes" id="UP000317422">
    <property type="component" value="Unassembled WGS sequence"/>
</dbReference>
<dbReference type="OrthoDB" id="3432422at2"/>
<dbReference type="PANTHER" id="PTHR47691">
    <property type="entry name" value="REGULATOR-RELATED"/>
    <property type="match status" value="1"/>
</dbReference>